<dbReference type="AlphaFoldDB" id="A0A9P4LNM3"/>
<dbReference type="PANTHER" id="PTHR47338">
    <property type="entry name" value="ZN(II)2CYS6 TRANSCRIPTION FACTOR (EUROFUNG)-RELATED"/>
    <property type="match status" value="1"/>
</dbReference>
<evidence type="ECO:0000259" key="6">
    <source>
        <dbReference type="Pfam" id="PF04082"/>
    </source>
</evidence>
<protein>
    <recommendedName>
        <fullName evidence="6">Xylanolytic transcriptional activator regulatory domain-containing protein</fullName>
    </recommendedName>
</protein>
<dbReference type="CDD" id="cd00067">
    <property type="entry name" value="GAL4"/>
    <property type="match status" value="1"/>
</dbReference>
<dbReference type="EMBL" id="ML978194">
    <property type="protein sequence ID" value="KAF2030059.1"/>
    <property type="molecule type" value="Genomic_DNA"/>
</dbReference>
<comment type="subcellular location">
    <subcellularLocation>
        <location evidence="1">Nucleus</location>
    </subcellularLocation>
</comment>
<dbReference type="InterPro" id="IPR001138">
    <property type="entry name" value="Zn2Cys6_DnaBD"/>
</dbReference>
<evidence type="ECO:0000256" key="2">
    <source>
        <dbReference type="ARBA" id="ARBA00022723"/>
    </source>
</evidence>
<evidence type="ECO:0000313" key="8">
    <source>
        <dbReference type="Proteomes" id="UP000799777"/>
    </source>
</evidence>
<dbReference type="GO" id="GO:0006351">
    <property type="term" value="P:DNA-templated transcription"/>
    <property type="evidence" value="ECO:0007669"/>
    <property type="project" value="InterPro"/>
</dbReference>
<keyword evidence="3" id="KW-0805">Transcription regulation</keyword>
<dbReference type="Pfam" id="PF04082">
    <property type="entry name" value="Fungal_trans"/>
    <property type="match status" value="1"/>
</dbReference>
<evidence type="ECO:0000256" key="1">
    <source>
        <dbReference type="ARBA" id="ARBA00004123"/>
    </source>
</evidence>
<accession>A0A9P4LNM3</accession>
<keyword evidence="4" id="KW-0804">Transcription</keyword>
<dbReference type="GO" id="GO:0000981">
    <property type="term" value="F:DNA-binding transcription factor activity, RNA polymerase II-specific"/>
    <property type="evidence" value="ECO:0007669"/>
    <property type="project" value="InterPro"/>
</dbReference>
<dbReference type="SUPFAM" id="SSF57701">
    <property type="entry name" value="Zn2/Cys6 DNA-binding domain"/>
    <property type="match status" value="1"/>
</dbReference>
<proteinExistence type="predicted"/>
<feature type="domain" description="Xylanolytic transcriptional activator regulatory" evidence="6">
    <location>
        <begin position="87"/>
        <end position="255"/>
    </location>
</feature>
<dbReference type="CDD" id="cd12148">
    <property type="entry name" value="fungal_TF_MHR"/>
    <property type="match status" value="1"/>
</dbReference>
<name>A0A9P4LNM3_9PLEO</name>
<reference evidence="7" key="1">
    <citation type="journal article" date="2020" name="Stud. Mycol.">
        <title>101 Dothideomycetes genomes: a test case for predicting lifestyles and emergence of pathogens.</title>
        <authorList>
            <person name="Haridas S."/>
            <person name="Albert R."/>
            <person name="Binder M."/>
            <person name="Bloem J."/>
            <person name="Labutti K."/>
            <person name="Salamov A."/>
            <person name="Andreopoulos B."/>
            <person name="Baker S."/>
            <person name="Barry K."/>
            <person name="Bills G."/>
            <person name="Bluhm B."/>
            <person name="Cannon C."/>
            <person name="Castanera R."/>
            <person name="Culley D."/>
            <person name="Daum C."/>
            <person name="Ezra D."/>
            <person name="Gonzalez J."/>
            <person name="Henrissat B."/>
            <person name="Kuo A."/>
            <person name="Liang C."/>
            <person name="Lipzen A."/>
            <person name="Lutzoni F."/>
            <person name="Magnuson J."/>
            <person name="Mondo S."/>
            <person name="Nolan M."/>
            <person name="Ohm R."/>
            <person name="Pangilinan J."/>
            <person name="Park H.-J."/>
            <person name="Ramirez L."/>
            <person name="Alfaro M."/>
            <person name="Sun H."/>
            <person name="Tritt A."/>
            <person name="Yoshinaga Y."/>
            <person name="Zwiers L.-H."/>
            <person name="Turgeon B."/>
            <person name="Goodwin S."/>
            <person name="Spatafora J."/>
            <person name="Crous P."/>
            <person name="Grigoriev I."/>
        </authorList>
    </citation>
    <scope>NUCLEOTIDE SEQUENCE</scope>
    <source>
        <strain evidence="7">CBS 110217</strain>
    </source>
</reference>
<sequence length="545" mass="62279">MQTLTIPASVTKRKQACKSCRQRKKKCDLENLDFLQLPGSNFDLFVARTTEYPSTISTQHAETATDQQNVMDNFRLPPHELLQELVQLFFDHLYHMFPIFHRGSFETLLQEGILEKESPLILYAICCVAARYHPDASVQKRGKDWYAQAKFNYDLTQRDPHPALRTIQAALVLILHAYTTGDFSAGWLFLGKAWRQAVALGINRMDASNAVSPGMKPMGMHAGVQNRHCQEKPEVSRAVKEEYRRTLWLMFAMDRNMAWPTAWFNTVAELHFKIDIPIADTTFQAMDLVQDHKTFENATFTPNFNRLIEGTSLAKDPHNIFHYICIAHVLLGRVSELVHSLHHVPGSPEYANESAELDSHIIKFQLSLSRNAISVFQAAVEDRAHVVWLQVMLNTCTMILHYHNSDDTNGLSTLPPFVLAVTAARNIAQIVKDASRISTDLLMSAHIASSLYVAACILVIEWRITGDDALRRIIELFELVFDRMNEVFVFLGIKFKFALEHDMRKSKEELAELRLRGFRGLMADCTKWTHVKEEVQRRGLLIDIT</sequence>
<dbReference type="InterPro" id="IPR036864">
    <property type="entry name" value="Zn2-C6_fun-type_DNA-bd_sf"/>
</dbReference>
<dbReference type="PANTHER" id="PTHR47338:SF10">
    <property type="entry name" value="TRANSCRIPTION FACTOR DOMAIN-CONTAINING PROTEIN-RELATED"/>
    <property type="match status" value="1"/>
</dbReference>
<comment type="caution">
    <text evidence="7">The sequence shown here is derived from an EMBL/GenBank/DDBJ whole genome shotgun (WGS) entry which is preliminary data.</text>
</comment>
<organism evidence="7 8">
    <name type="scientific">Setomelanomma holmii</name>
    <dbReference type="NCBI Taxonomy" id="210430"/>
    <lineage>
        <taxon>Eukaryota</taxon>
        <taxon>Fungi</taxon>
        <taxon>Dikarya</taxon>
        <taxon>Ascomycota</taxon>
        <taxon>Pezizomycotina</taxon>
        <taxon>Dothideomycetes</taxon>
        <taxon>Pleosporomycetidae</taxon>
        <taxon>Pleosporales</taxon>
        <taxon>Pleosporineae</taxon>
        <taxon>Phaeosphaeriaceae</taxon>
        <taxon>Setomelanomma</taxon>
    </lineage>
</organism>
<dbReference type="OrthoDB" id="2943660at2759"/>
<gene>
    <name evidence="7" type="ORF">EK21DRAFT_100794</name>
</gene>
<dbReference type="GO" id="GO:0008270">
    <property type="term" value="F:zinc ion binding"/>
    <property type="evidence" value="ECO:0007669"/>
    <property type="project" value="InterPro"/>
</dbReference>
<dbReference type="InterPro" id="IPR007219">
    <property type="entry name" value="XnlR_reg_dom"/>
</dbReference>
<evidence type="ECO:0000313" key="7">
    <source>
        <dbReference type="EMBL" id="KAF2030059.1"/>
    </source>
</evidence>
<keyword evidence="5" id="KW-0539">Nucleus</keyword>
<dbReference type="Proteomes" id="UP000799777">
    <property type="component" value="Unassembled WGS sequence"/>
</dbReference>
<keyword evidence="8" id="KW-1185">Reference proteome</keyword>
<dbReference type="InterPro" id="IPR050815">
    <property type="entry name" value="TF_fung"/>
</dbReference>
<dbReference type="GO" id="GO:0003677">
    <property type="term" value="F:DNA binding"/>
    <property type="evidence" value="ECO:0007669"/>
    <property type="project" value="InterPro"/>
</dbReference>
<evidence type="ECO:0000256" key="5">
    <source>
        <dbReference type="ARBA" id="ARBA00023242"/>
    </source>
</evidence>
<keyword evidence="2" id="KW-0479">Metal-binding</keyword>
<evidence type="ECO:0000256" key="4">
    <source>
        <dbReference type="ARBA" id="ARBA00023163"/>
    </source>
</evidence>
<dbReference type="GO" id="GO:0005634">
    <property type="term" value="C:nucleus"/>
    <property type="evidence" value="ECO:0007669"/>
    <property type="project" value="UniProtKB-SubCell"/>
</dbReference>
<evidence type="ECO:0000256" key="3">
    <source>
        <dbReference type="ARBA" id="ARBA00023015"/>
    </source>
</evidence>